<dbReference type="PROSITE" id="PS00086">
    <property type="entry name" value="CYTOCHROME_P450"/>
    <property type="match status" value="1"/>
</dbReference>
<evidence type="ECO:0000256" key="8">
    <source>
        <dbReference type="PIRSR" id="PIRSR602403-1"/>
    </source>
</evidence>
<reference evidence="11" key="2">
    <citation type="submission" date="2012-06" db="EMBL/GenBank/DDBJ databases">
        <title>Comparative genomic analyses of Aspergillus oryzae 3.042 and A. oryzae RIB40 for soy-sauce fermentation.</title>
        <authorList>
            <person name="Zhao G."/>
            <person name="Hou L."/>
            <person name="Wang C."/>
            <person name="Cao X."/>
        </authorList>
    </citation>
    <scope>NUCLEOTIDE SEQUENCE [LARGE SCALE GENOMIC DNA]</scope>
    <source>
        <strain evidence="11">3.042</strain>
    </source>
</reference>
<comment type="similarity">
    <text evidence="2 9">Belongs to the cytochrome P450 family.</text>
</comment>
<gene>
    <name evidence="10" type="ORF">Ao3042_08184</name>
</gene>
<sequence>MDHSEFCLLGDETHQEYRSCLSGYSVTITLVIISRTLNGTESPGSMQWVGKPHGPFSVFIGSLKSFCCGLETSKTGYEKFSKKGRPFIVPFSDFKPRVILPPQHIRWILSQPQHILSHDKMIVEQFAFNYTMPGAHERDFGIQKILGKELTRNFPKVYSAFLEELQSAVDETLGLDTTSWKTLNIYSTMGNIISRANRRVILGESLCRDKEIIYHTQQYIRWFGIMLIFLGQLLPQVFRPLFGVFLGIPLKYHRRVLERRLQPVFKERLRLLLEKGDIPCADEIPQDIITWSTKVALDSNKGDAQNPEFLIFSTTEALIATATNFFSDILSSELDQVLADLREEARSVFSPGEMPCLYSLKKLYLADSAVRETLRRNPFSIYGLFHEVMPKEGVVTPSGHHLPQGTWISVPTWAIHHDERLYSEPDRYDPYRFMAGTDSKYKSMLTTITENFLGFSLGDHACPGRIYASYLLKSMIAYIMLKYEFRLFSTRPANRAVGVIYPAVELTYFPISMVIDKAVREQRRLLQ</sequence>
<evidence type="ECO:0000313" key="11">
    <source>
        <dbReference type="Proteomes" id="UP000002812"/>
    </source>
</evidence>
<proteinExistence type="inferred from homology"/>
<protein>
    <submittedName>
        <fullName evidence="10">Ferulate-5-hydroxylase, putative</fullName>
    </submittedName>
</protein>
<dbReference type="PANTHER" id="PTHR46206">
    <property type="entry name" value="CYTOCHROME P450"/>
    <property type="match status" value="1"/>
</dbReference>
<dbReference type="InterPro" id="IPR001128">
    <property type="entry name" value="Cyt_P450"/>
</dbReference>
<dbReference type="AlphaFoldDB" id="I8TNA5"/>
<dbReference type="GO" id="GO:0019748">
    <property type="term" value="P:secondary metabolic process"/>
    <property type="evidence" value="ECO:0007669"/>
    <property type="project" value="UniProtKB-ARBA"/>
</dbReference>
<feature type="binding site" description="axial binding residue" evidence="8">
    <location>
        <position position="462"/>
    </location>
    <ligand>
        <name>heme</name>
        <dbReference type="ChEBI" id="CHEBI:30413"/>
    </ligand>
    <ligandPart>
        <name>Fe</name>
        <dbReference type="ChEBI" id="CHEBI:18248"/>
    </ligandPart>
</feature>
<dbReference type="InterPro" id="IPR017972">
    <property type="entry name" value="Cyt_P450_CS"/>
</dbReference>
<dbReference type="CDD" id="cd11041">
    <property type="entry name" value="CYP503A1-like"/>
    <property type="match status" value="1"/>
</dbReference>
<dbReference type="PANTHER" id="PTHR46206:SF1">
    <property type="entry name" value="P450, PUTATIVE (EUROFUNG)-RELATED"/>
    <property type="match status" value="1"/>
</dbReference>
<dbReference type="OrthoDB" id="1844152at2759"/>
<evidence type="ECO:0000313" key="10">
    <source>
        <dbReference type="EMBL" id="EIT75408.1"/>
    </source>
</evidence>
<comment type="cofactor">
    <cofactor evidence="1 8">
        <name>heme</name>
        <dbReference type="ChEBI" id="CHEBI:30413"/>
    </cofactor>
</comment>
<keyword evidence="3 8" id="KW-0349">Heme</keyword>
<evidence type="ECO:0000256" key="2">
    <source>
        <dbReference type="ARBA" id="ARBA00010617"/>
    </source>
</evidence>
<evidence type="ECO:0000256" key="7">
    <source>
        <dbReference type="ARBA" id="ARBA00023033"/>
    </source>
</evidence>
<dbReference type="Proteomes" id="UP000002812">
    <property type="component" value="Unassembled WGS sequence"/>
</dbReference>
<comment type="caution">
    <text evidence="10">The sequence shown here is derived from an EMBL/GenBank/DDBJ whole genome shotgun (WGS) entry which is preliminary data.</text>
</comment>
<accession>I8TNA5</accession>
<dbReference type="EMBL" id="AKHY01000175">
    <property type="protein sequence ID" value="EIT75408.1"/>
    <property type="molecule type" value="Genomic_DNA"/>
</dbReference>
<reference evidence="10 11" key="1">
    <citation type="journal article" date="2012" name="Eukaryot. Cell">
        <title>Draft genome sequence of Aspergillus oryzae strain 3.042.</title>
        <authorList>
            <person name="Zhao G."/>
            <person name="Yao Y."/>
            <person name="Qi W."/>
            <person name="Wang C."/>
            <person name="Hou L."/>
            <person name="Zeng B."/>
            <person name="Cao X."/>
        </authorList>
    </citation>
    <scope>NUCLEOTIDE SEQUENCE [LARGE SCALE GENOMIC DNA]</scope>
    <source>
        <strain evidence="10 11">3.042</strain>
    </source>
</reference>
<keyword evidence="6 8" id="KW-0408">Iron</keyword>
<evidence type="ECO:0000256" key="6">
    <source>
        <dbReference type="ARBA" id="ARBA00023004"/>
    </source>
</evidence>
<dbReference type="Gene3D" id="1.10.630.10">
    <property type="entry name" value="Cytochrome P450"/>
    <property type="match status" value="1"/>
</dbReference>
<dbReference type="InterPro" id="IPR002403">
    <property type="entry name" value="Cyt_P450_E_grp-IV"/>
</dbReference>
<dbReference type="Pfam" id="PF00067">
    <property type="entry name" value="p450"/>
    <property type="match status" value="1"/>
</dbReference>
<dbReference type="GO" id="GO:0004497">
    <property type="term" value="F:monooxygenase activity"/>
    <property type="evidence" value="ECO:0007669"/>
    <property type="project" value="UniProtKB-KW"/>
</dbReference>
<dbReference type="PRINTS" id="PR00465">
    <property type="entry name" value="EP450IV"/>
</dbReference>
<evidence type="ECO:0000256" key="4">
    <source>
        <dbReference type="ARBA" id="ARBA00022723"/>
    </source>
</evidence>
<dbReference type="GO" id="GO:0005506">
    <property type="term" value="F:iron ion binding"/>
    <property type="evidence" value="ECO:0007669"/>
    <property type="project" value="InterPro"/>
</dbReference>
<dbReference type="HOGENOM" id="CLU_022195_9_2_1"/>
<evidence type="ECO:0000256" key="9">
    <source>
        <dbReference type="RuleBase" id="RU000461"/>
    </source>
</evidence>
<dbReference type="SUPFAM" id="SSF48264">
    <property type="entry name" value="Cytochrome P450"/>
    <property type="match status" value="1"/>
</dbReference>
<organism evidence="10 11">
    <name type="scientific">Aspergillus oryzae (strain 3.042)</name>
    <name type="common">Yellow koji mold</name>
    <dbReference type="NCBI Taxonomy" id="1160506"/>
    <lineage>
        <taxon>Eukaryota</taxon>
        <taxon>Fungi</taxon>
        <taxon>Dikarya</taxon>
        <taxon>Ascomycota</taxon>
        <taxon>Pezizomycotina</taxon>
        <taxon>Eurotiomycetes</taxon>
        <taxon>Eurotiomycetidae</taxon>
        <taxon>Eurotiales</taxon>
        <taxon>Aspergillaceae</taxon>
        <taxon>Aspergillus</taxon>
        <taxon>Aspergillus subgen. Circumdati</taxon>
    </lineage>
</organism>
<keyword evidence="7 9" id="KW-0503">Monooxygenase</keyword>
<evidence type="ECO:0000256" key="3">
    <source>
        <dbReference type="ARBA" id="ARBA00022617"/>
    </source>
</evidence>
<dbReference type="GO" id="GO:0016705">
    <property type="term" value="F:oxidoreductase activity, acting on paired donors, with incorporation or reduction of molecular oxygen"/>
    <property type="evidence" value="ECO:0007669"/>
    <property type="project" value="InterPro"/>
</dbReference>
<dbReference type="InterPro" id="IPR036396">
    <property type="entry name" value="Cyt_P450_sf"/>
</dbReference>
<dbReference type="GO" id="GO:0020037">
    <property type="term" value="F:heme binding"/>
    <property type="evidence" value="ECO:0007669"/>
    <property type="project" value="InterPro"/>
</dbReference>
<name>I8TNA5_ASPO3</name>
<keyword evidence="5 9" id="KW-0560">Oxidoreductase</keyword>
<evidence type="ECO:0000256" key="1">
    <source>
        <dbReference type="ARBA" id="ARBA00001971"/>
    </source>
</evidence>
<keyword evidence="4 8" id="KW-0479">Metal-binding</keyword>
<evidence type="ECO:0000256" key="5">
    <source>
        <dbReference type="ARBA" id="ARBA00023002"/>
    </source>
</evidence>